<comment type="caution">
    <text evidence="1">The sequence shown here is derived from an EMBL/GenBank/DDBJ whole genome shotgun (WGS) entry which is preliminary data.</text>
</comment>
<reference evidence="1" key="1">
    <citation type="submission" date="2024-01" db="EMBL/GenBank/DDBJ databases">
        <title>First draft genome sequence data of TA4-1, the type strain of Gram-positive actinobacterium Streptomyces chiangmaiensis.</title>
        <authorList>
            <person name="Yasawong M."/>
            <person name="Nantapong N."/>
        </authorList>
    </citation>
    <scope>NUCLEOTIDE SEQUENCE</scope>
    <source>
        <strain evidence="1">TA4-1</strain>
    </source>
</reference>
<keyword evidence="2" id="KW-1185">Reference proteome</keyword>
<dbReference type="RefSeq" id="WP_329505452.1">
    <property type="nucleotide sequence ID" value="NZ_BAAAYZ010000027.1"/>
</dbReference>
<gene>
    <name evidence="1" type="ORF">VXC91_05275</name>
</gene>
<evidence type="ECO:0000313" key="2">
    <source>
        <dbReference type="Proteomes" id="UP001333996"/>
    </source>
</evidence>
<evidence type="ECO:0000313" key="1">
    <source>
        <dbReference type="EMBL" id="MED7821410.1"/>
    </source>
</evidence>
<organism evidence="1 2">
    <name type="scientific">Streptomyces chiangmaiensis</name>
    <dbReference type="NCBI Taxonomy" id="766497"/>
    <lineage>
        <taxon>Bacteria</taxon>
        <taxon>Bacillati</taxon>
        <taxon>Actinomycetota</taxon>
        <taxon>Actinomycetes</taxon>
        <taxon>Kitasatosporales</taxon>
        <taxon>Streptomycetaceae</taxon>
        <taxon>Streptomyces</taxon>
    </lineage>
</organism>
<proteinExistence type="predicted"/>
<sequence>MTSPDQPLVGPGFVLPHPPATDRFRLEPLGPQHNAADHAAWTSSIAHIRANPDFAGRSWPPPGGMTLEANLDDLRRHAEDFVRRVGFTYTVLSVPGDDVIGCVYVYGSRQEPGVTDVRSWVRADHASLDAELYRVVSDWLAREWLFERVAYTPR</sequence>
<dbReference type="Proteomes" id="UP001333996">
    <property type="component" value="Unassembled WGS sequence"/>
</dbReference>
<name>A0ABU7FBZ9_9ACTN</name>
<accession>A0ABU7FBZ9</accession>
<protein>
    <submittedName>
        <fullName evidence="1">N-acetyltransferase</fullName>
    </submittedName>
</protein>
<dbReference type="EMBL" id="JAYWVC010000009">
    <property type="protein sequence ID" value="MED7821410.1"/>
    <property type="molecule type" value="Genomic_DNA"/>
</dbReference>